<reference evidence="1 2" key="1">
    <citation type="submission" date="2011-07" db="EMBL/GenBank/DDBJ databases">
        <title>The complete genome of chromosome of Emticicia oligotrophica DSM 17448.</title>
        <authorList>
            <consortium name="US DOE Joint Genome Institute (JGI-PGF)"/>
            <person name="Lucas S."/>
            <person name="Han J."/>
            <person name="Lapidus A."/>
            <person name="Bruce D."/>
            <person name="Goodwin L."/>
            <person name="Pitluck S."/>
            <person name="Peters L."/>
            <person name="Kyrpides N."/>
            <person name="Mavromatis K."/>
            <person name="Ivanova N."/>
            <person name="Ovchinnikova G."/>
            <person name="Teshima H."/>
            <person name="Detter J.C."/>
            <person name="Tapia R."/>
            <person name="Han C."/>
            <person name="Land M."/>
            <person name="Hauser L."/>
            <person name="Markowitz V."/>
            <person name="Cheng J.-F."/>
            <person name="Hugenholtz P."/>
            <person name="Woyke T."/>
            <person name="Wu D."/>
            <person name="Tindall B."/>
            <person name="Pomrenke H."/>
            <person name="Brambilla E."/>
            <person name="Klenk H.-P."/>
            <person name="Eisen J.A."/>
        </authorList>
    </citation>
    <scope>NUCLEOTIDE SEQUENCE [LARGE SCALE GENOMIC DNA]</scope>
    <source>
        <strain evidence="1 2">DSM 17448</strain>
    </source>
</reference>
<protein>
    <recommendedName>
        <fullName evidence="3">YD repeat-containing protein</fullName>
    </recommendedName>
</protein>
<dbReference type="EMBL" id="CP002961">
    <property type="protein sequence ID" value="AFK05031.1"/>
    <property type="molecule type" value="Genomic_DNA"/>
</dbReference>
<dbReference type="RefSeq" id="WP_015030719.1">
    <property type="nucleotide sequence ID" value="NC_018748.1"/>
</dbReference>
<gene>
    <name evidence="1" type="ordered locus">Emtol_3905</name>
</gene>
<sequence length="267" mass="30986">MKIKIILLGLSLFVFSCKNNEELAVCQLTKFITDFPATSTLHHDVLTLKDKRVIQIYSYDLRNYKDTVSRQKIFYEYDALGKVSKIRDESASNRIITFEFVYENGKDFAEKIIQKVNNVQNNVISIEYDSKGNPTSVESLNLIGVNRTIEYDNNGNPFRVIRSDFGTLPSVNEHTFDDKRNFFAGIPEIGYYWLLRPLYNYIPFGPNNIVGTKFYTVQNLDFKEVPDNRTVRETNYNEQGFPTTMNILLENQGKTLYSASKFEYNCQ</sequence>
<keyword evidence="2" id="KW-1185">Reference proteome</keyword>
<dbReference type="Gene3D" id="2.180.10.10">
    <property type="entry name" value="RHS repeat-associated core"/>
    <property type="match status" value="1"/>
</dbReference>
<proteinExistence type="predicted"/>
<evidence type="ECO:0008006" key="3">
    <source>
        <dbReference type="Google" id="ProtNLM"/>
    </source>
</evidence>
<evidence type="ECO:0000313" key="2">
    <source>
        <dbReference type="Proteomes" id="UP000002875"/>
    </source>
</evidence>
<dbReference type="Proteomes" id="UP000002875">
    <property type="component" value="Chromosome"/>
</dbReference>
<dbReference type="PROSITE" id="PS51257">
    <property type="entry name" value="PROKAR_LIPOPROTEIN"/>
    <property type="match status" value="1"/>
</dbReference>
<accession>A0ABN4AT55</accession>
<organism evidence="1 2">
    <name type="scientific">Emticicia oligotrophica (strain DSM 17448 / CIP 109782 / MTCC 6937 / GPTSA100-15)</name>
    <dbReference type="NCBI Taxonomy" id="929562"/>
    <lineage>
        <taxon>Bacteria</taxon>
        <taxon>Pseudomonadati</taxon>
        <taxon>Bacteroidota</taxon>
        <taxon>Cytophagia</taxon>
        <taxon>Cytophagales</taxon>
        <taxon>Leadbetterellaceae</taxon>
        <taxon>Emticicia</taxon>
    </lineage>
</organism>
<evidence type="ECO:0000313" key="1">
    <source>
        <dbReference type="EMBL" id="AFK05031.1"/>
    </source>
</evidence>
<name>A0ABN4AT55_EMTOG</name>